<protein>
    <recommendedName>
        <fullName evidence="3">Transcriptional regulator, TetR family</fullName>
    </recommendedName>
</protein>
<dbReference type="EMBL" id="OMOF01000089">
    <property type="protein sequence ID" value="SPF37233.1"/>
    <property type="molecule type" value="Genomic_DNA"/>
</dbReference>
<evidence type="ECO:0000313" key="2">
    <source>
        <dbReference type="Proteomes" id="UP000238916"/>
    </source>
</evidence>
<evidence type="ECO:0000313" key="1">
    <source>
        <dbReference type="EMBL" id="SPF37233.1"/>
    </source>
</evidence>
<evidence type="ECO:0008006" key="3">
    <source>
        <dbReference type="Google" id="ProtNLM"/>
    </source>
</evidence>
<gene>
    <name evidence="1" type="ORF">SBF1_1790004</name>
</gene>
<proteinExistence type="predicted"/>
<accession>A0A2U3KC52</accession>
<sequence length="99" mass="11233">MFTLGIAESLAHPEIAEVLKTLMWELRSTLIDYLKKLVARHELQPLDFPVIAHVVLSSFYAVSLIRKRAPQDITMHLTDERILQAVVEMIVSTYGTVPC</sequence>
<name>A0A2U3KC52_9FIRM</name>
<dbReference type="Proteomes" id="UP000238916">
    <property type="component" value="Unassembled WGS sequence"/>
</dbReference>
<organism evidence="1 2">
    <name type="scientific">Candidatus Desulfosporosinus infrequens</name>
    <dbReference type="NCBI Taxonomy" id="2043169"/>
    <lineage>
        <taxon>Bacteria</taxon>
        <taxon>Bacillati</taxon>
        <taxon>Bacillota</taxon>
        <taxon>Clostridia</taxon>
        <taxon>Eubacteriales</taxon>
        <taxon>Desulfitobacteriaceae</taxon>
        <taxon>Desulfosporosinus</taxon>
    </lineage>
</organism>
<dbReference type="SUPFAM" id="SSF48498">
    <property type="entry name" value="Tetracyclin repressor-like, C-terminal domain"/>
    <property type="match status" value="1"/>
</dbReference>
<dbReference type="Gene3D" id="1.10.357.10">
    <property type="entry name" value="Tetracycline Repressor, domain 2"/>
    <property type="match status" value="1"/>
</dbReference>
<reference evidence="2" key="1">
    <citation type="submission" date="2018-02" db="EMBL/GenBank/DDBJ databases">
        <authorList>
            <person name="Hausmann B."/>
        </authorList>
    </citation>
    <scope>NUCLEOTIDE SEQUENCE [LARGE SCALE GENOMIC DNA]</scope>
    <source>
        <strain evidence="2">Peat soil MAG SbF1</strain>
    </source>
</reference>
<dbReference type="AlphaFoldDB" id="A0A2U3KC52"/>
<dbReference type="InterPro" id="IPR036271">
    <property type="entry name" value="Tet_transcr_reg_TetR-rel_C_sf"/>
</dbReference>